<gene>
    <name evidence="1" type="ORF">E2C01_022497</name>
</gene>
<sequence>MFPYLAYIPEGGGGWVAGCLWTQTSAASPRGYVCPCFSRGPPGRSPPEFVPRLLSGRASAASCSLNGCMIMCVCVCVYPCVDPFGHLPACLLALIPMPARCPLPSLVTARTKPPRKHILSSAVREIEDIFSGRRREAFPRSRTVFALRPTSSILSREATA</sequence>
<reference evidence="1 2" key="1">
    <citation type="submission" date="2019-05" db="EMBL/GenBank/DDBJ databases">
        <title>Another draft genome of Portunus trituberculatus and its Hox gene families provides insights of decapod evolution.</title>
        <authorList>
            <person name="Jeong J.-H."/>
            <person name="Song I."/>
            <person name="Kim S."/>
            <person name="Choi T."/>
            <person name="Kim D."/>
            <person name="Ryu S."/>
            <person name="Kim W."/>
        </authorList>
    </citation>
    <scope>NUCLEOTIDE SEQUENCE [LARGE SCALE GENOMIC DNA]</scope>
    <source>
        <tissue evidence="1">Muscle</tissue>
    </source>
</reference>
<name>A0A5B7E925_PORTR</name>
<evidence type="ECO:0000313" key="2">
    <source>
        <dbReference type="Proteomes" id="UP000324222"/>
    </source>
</evidence>
<accession>A0A5B7E925</accession>
<protein>
    <submittedName>
        <fullName evidence="1">Uncharacterized protein</fullName>
    </submittedName>
</protein>
<dbReference type="Proteomes" id="UP000324222">
    <property type="component" value="Unassembled WGS sequence"/>
</dbReference>
<evidence type="ECO:0000313" key="1">
    <source>
        <dbReference type="EMBL" id="MPC29274.1"/>
    </source>
</evidence>
<organism evidence="1 2">
    <name type="scientific">Portunus trituberculatus</name>
    <name type="common">Swimming crab</name>
    <name type="synonym">Neptunus trituberculatus</name>
    <dbReference type="NCBI Taxonomy" id="210409"/>
    <lineage>
        <taxon>Eukaryota</taxon>
        <taxon>Metazoa</taxon>
        <taxon>Ecdysozoa</taxon>
        <taxon>Arthropoda</taxon>
        <taxon>Crustacea</taxon>
        <taxon>Multicrustacea</taxon>
        <taxon>Malacostraca</taxon>
        <taxon>Eumalacostraca</taxon>
        <taxon>Eucarida</taxon>
        <taxon>Decapoda</taxon>
        <taxon>Pleocyemata</taxon>
        <taxon>Brachyura</taxon>
        <taxon>Eubrachyura</taxon>
        <taxon>Portunoidea</taxon>
        <taxon>Portunidae</taxon>
        <taxon>Portuninae</taxon>
        <taxon>Portunus</taxon>
    </lineage>
</organism>
<proteinExistence type="predicted"/>
<keyword evidence="2" id="KW-1185">Reference proteome</keyword>
<comment type="caution">
    <text evidence="1">The sequence shown here is derived from an EMBL/GenBank/DDBJ whole genome shotgun (WGS) entry which is preliminary data.</text>
</comment>
<dbReference type="AlphaFoldDB" id="A0A5B7E925"/>
<dbReference type="EMBL" id="VSRR010002044">
    <property type="protein sequence ID" value="MPC29274.1"/>
    <property type="molecule type" value="Genomic_DNA"/>
</dbReference>